<dbReference type="EMBL" id="LAZR01032451">
    <property type="protein sequence ID" value="KKL50844.1"/>
    <property type="molecule type" value="Genomic_DNA"/>
</dbReference>
<reference evidence="1" key="1">
    <citation type="journal article" date="2015" name="Nature">
        <title>Complex archaea that bridge the gap between prokaryotes and eukaryotes.</title>
        <authorList>
            <person name="Spang A."/>
            <person name="Saw J.H."/>
            <person name="Jorgensen S.L."/>
            <person name="Zaremba-Niedzwiedzka K."/>
            <person name="Martijn J."/>
            <person name="Lind A.E."/>
            <person name="van Eijk R."/>
            <person name="Schleper C."/>
            <person name="Guy L."/>
            <person name="Ettema T.J."/>
        </authorList>
    </citation>
    <scope>NUCLEOTIDE SEQUENCE</scope>
</reference>
<accession>A0A0F9CNW0</accession>
<sequence length="134" mass="13742">MAQEAVQVEGPYEVHDFTVAVGTTIEKGTLCKGTDPRTAAATSAADNFVGIASTEKNLTDNATELGLWTTGTFDLFTIGPVITMGSMVSMSGANLVKLATEAEVVTGQVVGKALETGTAGTAQEAIEVKLGVFV</sequence>
<protein>
    <submittedName>
        <fullName evidence="1">Uncharacterized protein</fullName>
    </submittedName>
</protein>
<gene>
    <name evidence="1" type="ORF">LCGC14_2301420</name>
</gene>
<comment type="caution">
    <text evidence="1">The sequence shown here is derived from an EMBL/GenBank/DDBJ whole genome shotgun (WGS) entry which is preliminary data.</text>
</comment>
<dbReference type="AlphaFoldDB" id="A0A0F9CNW0"/>
<name>A0A0F9CNW0_9ZZZZ</name>
<evidence type="ECO:0000313" key="1">
    <source>
        <dbReference type="EMBL" id="KKL50844.1"/>
    </source>
</evidence>
<organism evidence="1">
    <name type="scientific">marine sediment metagenome</name>
    <dbReference type="NCBI Taxonomy" id="412755"/>
    <lineage>
        <taxon>unclassified sequences</taxon>
        <taxon>metagenomes</taxon>
        <taxon>ecological metagenomes</taxon>
    </lineage>
</organism>
<proteinExistence type="predicted"/>